<sequence>MKKFFLIAAASFIVVIASVLVARFLLGGDEDAWICVSGQWVKHGNPSSAKPEDRCGPAIVQKTKDQLEDMSVCYSPNGNSMSYAQAKEKAPAGCDGVLQEDHYCDDTTGMWWIDFVPTTPRKECYPACIVDVDTGSAKVDWRCGEPQEPSV</sequence>
<protein>
    <submittedName>
        <fullName evidence="1">Uncharacterized protein</fullName>
    </submittedName>
</protein>
<dbReference type="AlphaFoldDB" id="A0A0G0N614"/>
<evidence type="ECO:0000313" key="2">
    <source>
        <dbReference type="Proteomes" id="UP000034246"/>
    </source>
</evidence>
<comment type="caution">
    <text evidence="1">The sequence shown here is derived from an EMBL/GenBank/DDBJ whole genome shotgun (WGS) entry which is preliminary data.</text>
</comment>
<evidence type="ECO:0000313" key="1">
    <source>
        <dbReference type="EMBL" id="KKR11619.1"/>
    </source>
</evidence>
<gene>
    <name evidence="1" type="ORF">UT39_C0005G0054</name>
</gene>
<dbReference type="STRING" id="1618550.UT39_C0005G0054"/>
<accession>A0A0G0N614</accession>
<proteinExistence type="predicted"/>
<dbReference type="EMBL" id="LBWP01000005">
    <property type="protein sequence ID" value="KKR11619.1"/>
    <property type="molecule type" value="Genomic_DNA"/>
</dbReference>
<reference evidence="1 2" key="1">
    <citation type="journal article" date="2015" name="Nature">
        <title>rRNA introns, odd ribosomes, and small enigmatic genomes across a large radiation of phyla.</title>
        <authorList>
            <person name="Brown C.T."/>
            <person name="Hug L.A."/>
            <person name="Thomas B.C."/>
            <person name="Sharon I."/>
            <person name="Castelle C.J."/>
            <person name="Singh A."/>
            <person name="Wilkins M.J."/>
            <person name="Williams K.H."/>
            <person name="Banfield J.F."/>
        </authorList>
    </citation>
    <scope>NUCLEOTIDE SEQUENCE [LARGE SCALE GENOMIC DNA]</scope>
</reference>
<name>A0A0G0N614_9BACT</name>
<organism evidence="1 2">
    <name type="scientific">Candidatus Woesebacteria bacterium GW2011_GWA1_39_21</name>
    <dbReference type="NCBI Taxonomy" id="1618550"/>
    <lineage>
        <taxon>Bacteria</taxon>
        <taxon>Candidatus Woeseibacteriota</taxon>
    </lineage>
</organism>
<dbReference type="Proteomes" id="UP000034246">
    <property type="component" value="Unassembled WGS sequence"/>
</dbReference>